<feature type="transmembrane region" description="Helical" evidence="1">
    <location>
        <begin position="114"/>
        <end position="133"/>
    </location>
</feature>
<protein>
    <recommendedName>
        <fullName evidence="4">Lipoprotein</fullName>
    </recommendedName>
</protein>
<evidence type="ECO:0000256" key="1">
    <source>
        <dbReference type="SAM" id="Phobius"/>
    </source>
</evidence>
<gene>
    <name evidence="2" type="ORF">EHQ30_08680</name>
</gene>
<feature type="transmembrane region" description="Helical" evidence="1">
    <location>
        <begin position="12"/>
        <end position="30"/>
    </location>
</feature>
<proteinExistence type="predicted"/>
<dbReference type="Proteomes" id="UP000297891">
    <property type="component" value="Unassembled WGS sequence"/>
</dbReference>
<dbReference type="OrthoDB" id="343613at2"/>
<comment type="caution">
    <text evidence="2">The sequence shown here is derived from an EMBL/GenBank/DDBJ whole genome shotgun (WGS) entry which is preliminary data.</text>
</comment>
<accession>A0A2M9Y5D2</accession>
<evidence type="ECO:0000313" key="2">
    <source>
        <dbReference type="EMBL" id="TGK96656.1"/>
    </source>
</evidence>
<keyword evidence="1" id="KW-0812">Transmembrane</keyword>
<evidence type="ECO:0008006" key="4">
    <source>
        <dbReference type="Google" id="ProtNLM"/>
    </source>
</evidence>
<dbReference type="AlphaFoldDB" id="A0A2M9Y5D2"/>
<keyword evidence="3" id="KW-1185">Reference proteome</keyword>
<name>A0A2M9Y5D2_9LEPT</name>
<evidence type="ECO:0000313" key="3">
    <source>
        <dbReference type="Proteomes" id="UP000297891"/>
    </source>
</evidence>
<keyword evidence="1" id="KW-0472">Membrane</keyword>
<organism evidence="2 3">
    <name type="scientific">Leptospira brenneri</name>
    <dbReference type="NCBI Taxonomy" id="2023182"/>
    <lineage>
        <taxon>Bacteria</taxon>
        <taxon>Pseudomonadati</taxon>
        <taxon>Spirochaetota</taxon>
        <taxon>Spirochaetia</taxon>
        <taxon>Leptospirales</taxon>
        <taxon>Leptospiraceae</taxon>
        <taxon>Leptospira</taxon>
    </lineage>
</organism>
<keyword evidence="1" id="KW-1133">Transmembrane helix</keyword>
<dbReference type="RefSeq" id="WP_100790038.1">
    <property type="nucleotide sequence ID" value="NZ_NPDQ01000002.1"/>
</dbReference>
<reference evidence="2" key="1">
    <citation type="journal article" date="2019" name="PLoS Negl. Trop. Dis.">
        <title>Revisiting the worldwide diversity of Leptospira species in the environment.</title>
        <authorList>
            <person name="Vincent A.T."/>
            <person name="Schiettekatte O."/>
            <person name="Bourhy P."/>
            <person name="Veyrier F.J."/>
            <person name="Picardeau M."/>
        </authorList>
    </citation>
    <scope>NUCLEOTIDE SEQUENCE [LARGE SCALE GENOMIC DNA]</scope>
    <source>
        <strain evidence="2">201800277</strain>
    </source>
</reference>
<dbReference type="EMBL" id="RQFP01000001">
    <property type="protein sequence ID" value="TGK96656.1"/>
    <property type="molecule type" value="Genomic_DNA"/>
</dbReference>
<sequence length="203" mass="23489">MNLKEKPPNKWVIFVSAFCLGILLNCISFVKYENPSLANTPNPEFTEKKTILLKYYGDYLLNGKYSKTYQHLPILKENMVDTLKDTNLFQNIVTDENQAHDYVMYYESDVNEKSSMVLAFLSGLTVLLFPLSIDLDRNIKISIYDTKNKLLATNQEKVNTKHYAGWILIPVSPFFFTPVVEKNTVRNILFNAMNQWKSKGIIK</sequence>